<evidence type="ECO:0000313" key="2">
    <source>
        <dbReference type="EMBL" id="EJK70359.1"/>
    </source>
</evidence>
<organism evidence="2 3">
    <name type="scientific">Thalassiosira oceanica</name>
    <name type="common">Marine diatom</name>
    <dbReference type="NCBI Taxonomy" id="159749"/>
    <lineage>
        <taxon>Eukaryota</taxon>
        <taxon>Sar</taxon>
        <taxon>Stramenopiles</taxon>
        <taxon>Ochrophyta</taxon>
        <taxon>Bacillariophyta</taxon>
        <taxon>Coscinodiscophyceae</taxon>
        <taxon>Thalassiosirophycidae</taxon>
        <taxon>Thalassiosirales</taxon>
        <taxon>Thalassiosiraceae</taxon>
        <taxon>Thalassiosira</taxon>
    </lineage>
</organism>
<dbReference type="Proteomes" id="UP000266841">
    <property type="component" value="Unassembled WGS sequence"/>
</dbReference>
<keyword evidence="3" id="KW-1185">Reference proteome</keyword>
<dbReference type="AlphaFoldDB" id="K0SZD1"/>
<feature type="compositionally biased region" description="Polar residues" evidence="1">
    <location>
        <begin position="37"/>
        <end position="48"/>
    </location>
</feature>
<accession>K0SZD1</accession>
<dbReference type="EMBL" id="AGNL01008648">
    <property type="protein sequence ID" value="EJK70359.1"/>
    <property type="molecule type" value="Genomic_DNA"/>
</dbReference>
<gene>
    <name evidence="2" type="ORF">THAOC_08287</name>
</gene>
<evidence type="ECO:0000256" key="1">
    <source>
        <dbReference type="SAM" id="MobiDB-lite"/>
    </source>
</evidence>
<comment type="caution">
    <text evidence="2">The sequence shown here is derived from an EMBL/GenBank/DDBJ whole genome shotgun (WGS) entry which is preliminary data.</text>
</comment>
<protein>
    <submittedName>
        <fullName evidence="2">Uncharacterized protein</fullName>
    </submittedName>
</protein>
<name>K0SZD1_THAOC</name>
<reference evidence="2 3" key="1">
    <citation type="journal article" date="2012" name="Genome Biol.">
        <title>Genome and low-iron response of an oceanic diatom adapted to chronic iron limitation.</title>
        <authorList>
            <person name="Lommer M."/>
            <person name="Specht M."/>
            <person name="Roy A.S."/>
            <person name="Kraemer L."/>
            <person name="Andreson R."/>
            <person name="Gutowska M.A."/>
            <person name="Wolf J."/>
            <person name="Bergner S.V."/>
            <person name="Schilhabel M.B."/>
            <person name="Klostermeier U.C."/>
            <person name="Beiko R.G."/>
            <person name="Rosenstiel P."/>
            <person name="Hippler M."/>
            <person name="Laroche J."/>
        </authorList>
    </citation>
    <scope>NUCLEOTIDE SEQUENCE [LARGE SCALE GENOMIC DNA]</scope>
    <source>
        <strain evidence="2 3">CCMP1005</strain>
    </source>
</reference>
<proteinExistence type="predicted"/>
<feature type="region of interest" description="Disordered" evidence="1">
    <location>
        <begin position="1"/>
        <end position="174"/>
    </location>
</feature>
<feature type="region of interest" description="Disordered" evidence="1">
    <location>
        <begin position="186"/>
        <end position="215"/>
    </location>
</feature>
<feature type="compositionally biased region" description="Basic and acidic residues" evidence="1">
    <location>
        <begin position="73"/>
        <end position="103"/>
    </location>
</feature>
<feature type="compositionally biased region" description="Polar residues" evidence="1">
    <location>
        <begin position="202"/>
        <end position="215"/>
    </location>
</feature>
<evidence type="ECO:0000313" key="3">
    <source>
        <dbReference type="Proteomes" id="UP000266841"/>
    </source>
</evidence>
<sequence>MYREPERNSTASTVDLTDDENEQVVPPAYPSRPRQRSLATNQPSTTPGATMKKLQKMKLTTNRRASFSDLVDGWEKDKLRIPEDRPREEEPRDENNKKIDVRFSRRSSAPPDQLAGRHPYSRRNSIHGLHGPSGRDSSPEYRSKRERRGSITGVMHRRGRRATNGMDIKKKDVQSLKEVAKKGYQRRLSMPGLPQDRHQIPKAQSSSRRATVDQM</sequence>